<dbReference type="AlphaFoldDB" id="A0A7X4HGJ2"/>
<organism evidence="1 2">
    <name type="scientific">Pseudoduganella aquatica</name>
    <dbReference type="NCBI Taxonomy" id="2660641"/>
    <lineage>
        <taxon>Bacteria</taxon>
        <taxon>Pseudomonadati</taxon>
        <taxon>Pseudomonadota</taxon>
        <taxon>Betaproteobacteria</taxon>
        <taxon>Burkholderiales</taxon>
        <taxon>Oxalobacteraceae</taxon>
        <taxon>Telluria group</taxon>
        <taxon>Pseudoduganella</taxon>
    </lineage>
</organism>
<proteinExistence type="predicted"/>
<reference evidence="1 2" key="1">
    <citation type="submission" date="2019-12" db="EMBL/GenBank/DDBJ databases">
        <title>Novel species isolated from a subtropical stream in China.</title>
        <authorList>
            <person name="Lu H."/>
        </authorList>
    </citation>
    <scope>NUCLEOTIDE SEQUENCE [LARGE SCALE GENOMIC DNA]</scope>
    <source>
        <strain evidence="1 2">FT127W</strain>
    </source>
</reference>
<keyword evidence="2" id="KW-1185">Reference proteome</keyword>
<accession>A0A7X4HGJ2</accession>
<sequence>MNAPQFLLEKYPEDIRHRVELARQVIQELNLTLSAPPEIRPCYWPDEDEPGDCTPQDWTHDSADGEILFFNVAGDTETMVAANLALAEKDLQHQIVQDGQFTIVFMAGEDGHTC</sequence>
<dbReference type="Proteomes" id="UP000450676">
    <property type="component" value="Unassembled WGS sequence"/>
</dbReference>
<dbReference type="RefSeq" id="WP_161074646.1">
    <property type="nucleotide sequence ID" value="NZ_CP086370.1"/>
</dbReference>
<gene>
    <name evidence="1" type="ORF">GTP77_23830</name>
</gene>
<evidence type="ECO:0000313" key="2">
    <source>
        <dbReference type="Proteomes" id="UP000450676"/>
    </source>
</evidence>
<protein>
    <submittedName>
        <fullName evidence="1">Uncharacterized protein</fullName>
    </submittedName>
</protein>
<name>A0A7X4HGJ2_9BURK</name>
<comment type="caution">
    <text evidence="1">The sequence shown here is derived from an EMBL/GenBank/DDBJ whole genome shotgun (WGS) entry which is preliminary data.</text>
</comment>
<dbReference type="EMBL" id="WWCU01000036">
    <property type="protein sequence ID" value="MYN10358.1"/>
    <property type="molecule type" value="Genomic_DNA"/>
</dbReference>
<evidence type="ECO:0000313" key="1">
    <source>
        <dbReference type="EMBL" id="MYN10358.1"/>
    </source>
</evidence>